<dbReference type="InterPro" id="IPR030384">
    <property type="entry name" value="MeTrfase_SMT"/>
</dbReference>
<evidence type="ECO:0000256" key="6">
    <source>
        <dbReference type="ARBA" id="ARBA00023166"/>
    </source>
</evidence>
<reference evidence="14 15" key="1">
    <citation type="submission" date="2016-10" db="EMBL/GenBank/DDBJ databases">
        <title>Draft genome sequence of Coniochaeta ligniaria NRRL30616, a lignocellulolytic fungus for bioabatement of inhibitors in plant biomass hydrolysates.</title>
        <authorList>
            <consortium name="DOE Joint Genome Institute"/>
            <person name="Jimenez D.J."/>
            <person name="Hector R.E."/>
            <person name="Riley R."/>
            <person name="Sun H."/>
            <person name="Grigoriev I.V."/>
            <person name="Van Elsas J.D."/>
            <person name="Nichols N.N."/>
        </authorList>
    </citation>
    <scope>NUCLEOTIDE SEQUENCE [LARGE SCALE GENOMIC DNA]</scope>
    <source>
        <strain evidence="14 15">NRRL 30616</strain>
    </source>
</reference>
<dbReference type="PROSITE" id="PS51685">
    <property type="entry name" value="SAM_MT_ERG6_SMT"/>
    <property type="match status" value="1"/>
</dbReference>
<keyword evidence="12" id="KW-1133">Transmembrane helix</keyword>
<evidence type="ECO:0000313" key="14">
    <source>
        <dbReference type="EMBL" id="OIW34669.1"/>
    </source>
</evidence>
<evidence type="ECO:0000256" key="3">
    <source>
        <dbReference type="ARBA" id="ARBA00022691"/>
    </source>
</evidence>
<dbReference type="PANTHER" id="PTHR44068:SF1">
    <property type="entry name" value="HYPOTHETICAL LOC100005854"/>
    <property type="match status" value="1"/>
</dbReference>
<feature type="domain" description="SAM-dependent methyltransferase Erg6/SMT-type" evidence="13">
    <location>
        <begin position="59"/>
        <end position="357"/>
    </location>
</feature>
<dbReference type="OrthoDB" id="540004at2759"/>
<evidence type="ECO:0000256" key="10">
    <source>
        <dbReference type="PROSITE-ProRule" id="PRU01022"/>
    </source>
</evidence>
<evidence type="ECO:0000259" key="13">
    <source>
        <dbReference type="PROSITE" id="PS51685"/>
    </source>
</evidence>
<dbReference type="InParanoid" id="A0A1J7J5E4"/>
<keyword evidence="1 10" id="KW-0489">Methyltransferase</keyword>
<dbReference type="Proteomes" id="UP000182658">
    <property type="component" value="Unassembled WGS sequence"/>
</dbReference>
<dbReference type="GO" id="GO:0032259">
    <property type="term" value="P:methylation"/>
    <property type="evidence" value="ECO:0007669"/>
    <property type="project" value="UniProtKB-KW"/>
</dbReference>
<dbReference type="SUPFAM" id="SSF53335">
    <property type="entry name" value="S-adenosyl-L-methionine-dependent methyltransferases"/>
    <property type="match status" value="1"/>
</dbReference>
<dbReference type="InterPro" id="IPR050447">
    <property type="entry name" value="Erg6_SMT_methyltransf"/>
</dbReference>
<evidence type="ECO:0000313" key="15">
    <source>
        <dbReference type="Proteomes" id="UP000182658"/>
    </source>
</evidence>
<dbReference type="PANTHER" id="PTHR44068">
    <property type="entry name" value="ZGC:194242"/>
    <property type="match status" value="1"/>
</dbReference>
<dbReference type="Pfam" id="PF08241">
    <property type="entry name" value="Methyltransf_11"/>
    <property type="match status" value="1"/>
</dbReference>
<dbReference type="InterPro" id="IPR013705">
    <property type="entry name" value="Sterol_MeTrfase_C"/>
</dbReference>
<keyword evidence="12" id="KW-0812">Transmembrane</keyword>
<name>A0A1J7J5E4_9PEZI</name>
<evidence type="ECO:0000256" key="9">
    <source>
        <dbReference type="ARBA" id="ARBA00038188"/>
    </source>
</evidence>
<keyword evidence="12" id="KW-0472">Membrane</keyword>
<evidence type="ECO:0000256" key="2">
    <source>
        <dbReference type="ARBA" id="ARBA00022679"/>
    </source>
</evidence>
<keyword evidence="3 10" id="KW-0949">S-adenosyl-L-methionine</keyword>
<accession>A0A1J7J5E4</accession>
<sequence>MADLAPDDYSLERVKQNNSHFSHDPKTGHFVLDPSTLRTTTVDKKQARDQRAAKLAEEYYDFVSPMYEQGWSQNFHYTPLSPGLSIADSMTKYEQDFAKIAGLKKGMKVLDLGCGVGGPARNLARHLGCEIVGVTNNAWLVERGQALTETANLNHLVKHVLGDFMHLPFEDSTFDAAYSFEALCYSPDVSVVYKEAYRVLKPGGTLAFHDFAMTDKYDDHSAEHRKIKNWIEYGNGIMRMPHVQDMRDGLKAAGFGQTIFHEEDMGNRSAPGPWYFGPAGNFFWANNWADLVKVFLMSPFFLFFIANRIYQVLIFLGKRPKEVKMVMDTMWYCCRSIAIGGKLGIFTPLYMFAARKPDHEDKRG</sequence>
<keyword evidence="5 11" id="KW-0756">Sterol biosynthesis</keyword>
<dbReference type="GO" id="GO:0003838">
    <property type="term" value="F:sterol 24-C-methyltransferase activity"/>
    <property type="evidence" value="ECO:0007669"/>
    <property type="project" value="TreeGrafter"/>
</dbReference>
<dbReference type="EMBL" id="KV875093">
    <property type="protein sequence ID" value="OIW34669.1"/>
    <property type="molecule type" value="Genomic_DNA"/>
</dbReference>
<protein>
    <recommendedName>
        <fullName evidence="11">Sterol 24-C-methyltransferase</fullName>
        <ecNumber evidence="11">2.1.1.-</ecNumber>
    </recommendedName>
    <alternativeName>
        <fullName evidence="11">Delta(24)-sterol C-methyltransferase</fullName>
    </alternativeName>
</protein>
<dbReference type="AlphaFoldDB" id="A0A1J7J5E4"/>
<evidence type="ECO:0000256" key="12">
    <source>
        <dbReference type="SAM" id="Phobius"/>
    </source>
</evidence>
<comment type="function">
    <text evidence="11">Catalyzes the transfer of methyl groups from S-adenosyl-methionine to the C-24 of sterols.</text>
</comment>
<evidence type="ECO:0000256" key="11">
    <source>
        <dbReference type="RuleBase" id="RU362025"/>
    </source>
</evidence>
<evidence type="ECO:0000256" key="7">
    <source>
        <dbReference type="ARBA" id="ARBA00023221"/>
    </source>
</evidence>
<keyword evidence="2 10" id="KW-0808">Transferase</keyword>
<keyword evidence="4 11" id="KW-0752">Steroid biosynthesis</keyword>
<dbReference type="GO" id="GO:0005783">
    <property type="term" value="C:endoplasmic reticulum"/>
    <property type="evidence" value="ECO:0007669"/>
    <property type="project" value="TreeGrafter"/>
</dbReference>
<organism evidence="14 15">
    <name type="scientific">Coniochaeta ligniaria NRRL 30616</name>
    <dbReference type="NCBI Taxonomy" id="1408157"/>
    <lineage>
        <taxon>Eukaryota</taxon>
        <taxon>Fungi</taxon>
        <taxon>Dikarya</taxon>
        <taxon>Ascomycota</taxon>
        <taxon>Pezizomycotina</taxon>
        <taxon>Sordariomycetes</taxon>
        <taxon>Sordariomycetidae</taxon>
        <taxon>Coniochaetales</taxon>
        <taxon>Coniochaetaceae</taxon>
        <taxon>Coniochaeta</taxon>
    </lineage>
</organism>
<evidence type="ECO:0000256" key="5">
    <source>
        <dbReference type="ARBA" id="ARBA00023011"/>
    </source>
</evidence>
<proteinExistence type="inferred from homology"/>
<evidence type="ECO:0000256" key="4">
    <source>
        <dbReference type="ARBA" id="ARBA00022955"/>
    </source>
</evidence>
<keyword evidence="7 11" id="KW-0753">Steroid metabolism</keyword>
<dbReference type="CDD" id="cd02440">
    <property type="entry name" value="AdoMet_MTases"/>
    <property type="match status" value="1"/>
</dbReference>
<evidence type="ECO:0000256" key="1">
    <source>
        <dbReference type="ARBA" id="ARBA00022603"/>
    </source>
</evidence>
<feature type="transmembrane region" description="Helical" evidence="12">
    <location>
        <begin position="329"/>
        <end position="353"/>
    </location>
</feature>
<keyword evidence="15" id="KW-1185">Reference proteome</keyword>
<dbReference type="InterPro" id="IPR013216">
    <property type="entry name" value="Methyltransf_11"/>
</dbReference>
<comment type="similarity">
    <text evidence="9 10 11">Belongs to the class I-like SAM-binding methyltransferase superfamily. Erg6/SMT family.</text>
</comment>
<dbReference type="Gene3D" id="3.40.50.150">
    <property type="entry name" value="Vaccinia Virus protein VP39"/>
    <property type="match status" value="1"/>
</dbReference>
<dbReference type="EC" id="2.1.1.-" evidence="11"/>
<evidence type="ECO:0000256" key="8">
    <source>
        <dbReference type="ARBA" id="ARBA00029435"/>
    </source>
</evidence>
<gene>
    <name evidence="14" type="ORF">CONLIGDRAFT_567029</name>
</gene>
<dbReference type="GO" id="GO:0016126">
    <property type="term" value="P:sterol biosynthetic process"/>
    <property type="evidence" value="ECO:0007669"/>
    <property type="project" value="UniProtKB-KW"/>
</dbReference>
<keyword evidence="11" id="KW-0443">Lipid metabolism</keyword>
<dbReference type="InterPro" id="IPR029063">
    <property type="entry name" value="SAM-dependent_MTases_sf"/>
</dbReference>
<comment type="pathway">
    <text evidence="8">Steroid metabolism; ergosterol biosynthesis.</text>
</comment>
<dbReference type="Pfam" id="PF08498">
    <property type="entry name" value="Sterol_MT_C"/>
    <property type="match status" value="1"/>
</dbReference>
<keyword evidence="11" id="KW-0444">Lipid biosynthesis</keyword>
<keyword evidence="6 11" id="KW-1207">Sterol metabolism</keyword>
<feature type="transmembrane region" description="Helical" evidence="12">
    <location>
        <begin position="294"/>
        <end position="317"/>
    </location>
</feature>
<dbReference type="STRING" id="1408157.A0A1J7J5E4"/>